<keyword evidence="2" id="KW-1133">Transmembrane helix</keyword>
<dbReference type="AlphaFoldDB" id="A0A1M5SBW1"/>
<sequence length="151" mass="16862">MKEAEVAWDLEKYVGESLQAPRMIQVLAPNAKHIFLSEGGNNLNDRSINGSFNQSKLENGIAIQSDDTVQCFGGKQEEFERIFSELRTEIEQIEDRGSREQAEYLAEDLKESYKNNDKKKTERVFGLLTSILGVAGSMASLASLFGIVIKV</sequence>
<reference evidence="4" key="1">
    <citation type="submission" date="2016-11" db="EMBL/GenBank/DDBJ databases">
        <authorList>
            <person name="Varghese N."/>
            <person name="Submissions S."/>
        </authorList>
    </citation>
    <scope>NUCLEOTIDE SEQUENCE [LARGE SCALE GENOMIC DNA]</scope>
    <source>
        <strain evidence="4">DSM 15449</strain>
    </source>
</reference>
<evidence type="ECO:0000256" key="2">
    <source>
        <dbReference type="SAM" id="Phobius"/>
    </source>
</evidence>
<name>A0A1M5SBW1_9FIRM</name>
<dbReference type="EMBL" id="FQXJ01000003">
    <property type="protein sequence ID" value="SHH36077.1"/>
    <property type="molecule type" value="Genomic_DNA"/>
</dbReference>
<dbReference type="STRING" id="1121420.SAMN02746098_00808"/>
<evidence type="ECO:0000313" key="3">
    <source>
        <dbReference type="EMBL" id="SHH36077.1"/>
    </source>
</evidence>
<keyword evidence="4" id="KW-1185">Reference proteome</keyword>
<feature type="coiled-coil region" evidence="1">
    <location>
        <begin position="76"/>
        <end position="103"/>
    </location>
</feature>
<dbReference type="Proteomes" id="UP000183954">
    <property type="component" value="Unassembled WGS sequence"/>
</dbReference>
<gene>
    <name evidence="3" type="ORF">SAMN02746098_00808</name>
</gene>
<dbReference type="RefSeq" id="WP_073028024.1">
    <property type="nucleotide sequence ID" value="NZ_FQXJ01000003.1"/>
</dbReference>
<keyword evidence="1" id="KW-0175">Coiled coil</keyword>
<organism evidence="3 4">
    <name type="scientific">Desulfosporosinus lacus DSM 15449</name>
    <dbReference type="NCBI Taxonomy" id="1121420"/>
    <lineage>
        <taxon>Bacteria</taxon>
        <taxon>Bacillati</taxon>
        <taxon>Bacillota</taxon>
        <taxon>Clostridia</taxon>
        <taxon>Eubacteriales</taxon>
        <taxon>Desulfitobacteriaceae</taxon>
        <taxon>Desulfosporosinus</taxon>
    </lineage>
</organism>
<keyword evidence="2" id="KW-0472">Membrane</keyword>
<keyword evidence="2" id="KW-0812">Transmembrane</keyword>
<protein>
    <submittedName>
        <fullName evidence="3">Uncharacterized protein</fullName>
    </submittedName>
</protein>
<evidence type="ECO:0000313" key="4">
    <source>
        <dbReference type="Proteomes" id="UP000183954"/>
    </source>
</evidence>
<evidence type="ECO:0000256" key="1">
    <source>
        <dbReference type="SAM" id="Coils"/>
    </source>
</evidence>
<accession>A0A1M5SBW1</accession>
<feature type="transmembrane region" description="Helical" evidence="2">
    <location>
        <begin position="124"/>
        <end position="149"/>
    </location>
</feature>
<proteinExistence type="predicted"/>